<evidence type="ECO:0000256" key="1">
    <source>
        <dbReference type="ARBA" id="ARBA00022857"/>
    </source>
</evidence>
<dbReference type="GO" id="GO:0005829">
    <property type="term" value="C:cytosol"/>
    <property type="evidence" value="ECO:0007669"/>
    <property type="project" value="TreeGrafter"/>
</dbReference>
<gene>
    <name evidence="4" type="ORF">EDD28_3225</name>
</gene>
<dbReference type="RefSeq" id="WP_123740697.1">
    <property type="nucleotide sequence ID" value="NZ_CALFQU010000015.1"/>
</dbReference>
<dbReference type="PANTHER" id="PTHR48106">
    <property type="entry name" value="QUINONE OXIDOREDUCTASE PIG3-RELATED"/>
    <property type="match status" value="1"/>
</dbReference>
<dbReference type="EMBL" id="RKHQ01000002">
    <property type="protein sequence ID" value="ROR93798.1"/>
    <property type="molecule type" value="Genomic_DNA"/>
</dbReference>
<comment type="caution">
    <text evidence="4">The sequence shown here is derived from an EMBL/GenBank/DDBJ whole genome shotgun (WGS) entry which is preliminary data.</text>
</comment>
<evidence type="ECO:0000259" key="3">
    <source>
        <dbReference type="SMART" id="SM00829"/>
    </source>
</evidence>
<evidence type="ECO:0000313" key="5">
    <source>
        <dbReference type="Proteomes" id="UP000275356"/>
    </source>
</evidence>
<dbReference type="Proteomes" id="UP000275356">
    <property type="component" value="Unassembled WGS sequence"/>
</dbReference>
<dbReference type="InterPro" id="IPR036291">
    <property type="entry name" value="NAD(P)-bd_dom_sf"/>
</dbReference>
<dbReference type="Pfam" id="PF08240">
    <property type="entry name" value="ADH_N"/>
    <property type="match status" value="1"/>
</dbReference>
<dbReference type="SMART" id="SM00829">
    <property type="entry name" value="PKS_ER"/>
    <property type="match status" value="1"/>
</dbReference>
<keyword evidence="5" id="KW-1185">Reference proteome</keyword>
<dbReference type="OrthoDB" id="9780520at2"/>
<keyword evidence="2" id="KW-0560">Oxidoreductase</keyword>
<dbReference type="SUPFAM" id="SSF50129">
    <property type="entry name" value="GroES-like"/>
    <property type="match status" value="1"/>
</dbReference>
<organism evidence="4 5">
    <name type="scientific">Salana multivorans</name>
    <dbReference type="NCBI Taxonomy" id="120377"/>
    <lineage>
        <taxon>Bacteria</taxon>
        <taxon>Bacillati</taxon>
        <taxon>Actinomycetota</taxon>
        <taxon>Actinomycetes</taxon>
        <taxon>Micrococcales</taxon>
        <taxon>Beutenbergiaceae</taxon>
        <taxon>Salana</taxon>
    </lineage>
</organism>
<dbReference type="FunFam" id="3.40.50.720:FF:000053">
    <property type="entry name" value="Quinone oxidoreductase 1"/>
    <property type="match status" value="1"/>
</dbReference>
<dbReference type="InterPro" id="IPR013154">
    <property type="entry name" value="ADH-like_N"/>
</dbReference>
<dbReference type="AlphaFoldDB" id="A0A3N2D2C0"/>
<protein>
    <submittedName>
        <fullName evidence="4">NADPH:quinone reductase-like Zn-dependent oxidoreductase</fullName>
    </submittedName>
</protein>
<name>A0A3N2D2C0_9MICO</name>
<dbReference type="Pfam" id="PF00107">
    <property type="entry name" value="ADH_zinc_N"/>
    <property type="match status" value="1"/>
</dbReference>
<dbReference type="CDD" id="cd05286">
    <property type="entry name" value="QOR2"/>
    <property type="match status" value="1"/>
</dbReference>
<evidence type="ECO:0000313" key="4">
    <source>
        <dbReference type="EMBL" id="ROR93798.1"/>
    </source>
</evidence>
<reference evidence="4 5" key="1">
    <citation type="submission" date="2018-11" db="EMBL/GenBank/DDBJ databases">
        <title>Sequencing the genomes of 1000 actinobacteria strains.</title>
        <authorList>
            <person name="Klenk H.-P."/>
        </authorList>
    </citation>
    <scope>NUCLEOTIDE SEQUENCE [LARGE SCALE GENOMIC DNA]</scope>
    <source>
        <strain evidence="4 5">DSM 13521</strain>
    </source>
</reference>
<dbReference type="GO" id="GO:0070402">
    <property type="term" value="F:NADPH binding"/>
    <property type="evidence" value="ECO:0007669"/>
    <property type="project" value="TreeGrafter"/>
</dbReference>
<dbReference type="InterPro" id="IPR047618">
    <property type="entry name" value="QOR-like"/>
</dbReference>
<dbReference type="Gene3D" id="3.90.180.10">
    <property type="entry name" value="Medium-chain alcohol dehydrogenases, catalytic domain"/>
    <property type="match status" value="1"/>
</dbReference>
<dbReference type="PANTHER" id="PTHR48106:SF13">
    <property type="entry name" value="QUINONE OXIDOREDUCTASE-RELATED"/>
    <property type="match status" value="1"/>
</dbReference>
<evidence type="ECO:0000256" key="2">
    <source>
        <dbReference type="ARBA" id="ARBA00023002"/>
    </source>
</evidence>
<dbReference type="GO" id="GO:0003960">
    <property type="term" value="F:quinone reductase (NADPH) activity"/>
    <property type="evidence" value="ECO:0007669"/>
    <property type="project" value="InterPro"/>
</dbReference>
<keyword evidence="1" id="KW-0521">NADP</keyword>
<accession>A0A3N2D2C0</accession>
<dbReference type="InterPro" id="IPR013149">
    <property type="entry name" value="ADH-like_C"/>
</dbReference>
<dbReference type="InterPro" id="IPR020843">
    <property type="entry name" value="ER"/>
</dbReference>
<feature type="domain" description="Enoyl reductase (ER)" evidence="3">
    <location>
        <begin position="10"/>
        <end position="325"/>
    </location>
</feature>
<dbReference type="Gene3D" id="3.40.50.720">
    <property type="entry name" value="NAD(P)-binding Rossmann-like Domain"/>
    <property type="match status" value="1"/>
</dbReference>
<dbReference type="GO" id="GO:0035925">
    <property type="term" value="F:mRNA 3'-UTR AU-rich region binding"/>
    <property type="evidence" value="ECO:0007669"/>
    <property type="project" value="TreeGrafter"/>
</dbReference>
<sequence length="327" mass="34073">MRAIQATTAGGPDVLELVELPDPVPGPGEVLVRVAAAGVNFIDTYRRGGVYPMPFPHVVGSEGAGVVERIGDDASDVEVGDHVAWSDAPGSYAELVVVPAARTLPVPADVPLDVAAALPLQGMTAHYLACSTYPVQPGDVALVHAGAGGVGLLLTQLVVARGGRVVSTVSTPEKAELSRAAGAEHVIRYDELDDLATQLPALVREATGGDGVSVVYDGVGRSTFDASLASLRRRGMLVLFGGASGQVPPFDLQRLNSGGSLYVTRPTLADYVATREELVDRADDLFRRVEDGTLDVRIGARFPLAEAAAAHRALEGRETTGKVLLEV</sequence>
<dbReference type="InterPro" id="IPR011032">
    <property type="entry name" value="GroES-like_sf"/>
</dbReference>
<proteinExistence type="predicted"/>
<dbReference type="SUPFAM" id="SSF51735">
    <property type="entry name" value="NAD(P)-binding Rossmann-fold domains"/>
    <property type="match status" value="1"/>
</dbReference>